<name>A0AAW0MZL3_9GOBI</name>
<gene>
    <name evidence="2" type="ORF">WMY93_024411</name>
</gene>
<sequence length="100" mass="10767">MMPPRHPGAPNGMYPGPPPAQPEAVPVAPVGPPAPPVDEWWEAVGMTVNISLVVVAEQISDGHCRWVFDTLFCDFRLILELNVSLTHAQRGSSLPSLLSC</sequence>
<reference evidence="3" key="1">
    <citation type="submission" date="2024-04" db="EMBL/GenBank/DDBJ databases">
        <title>Salinicola lusitanus LLJ914,a marine bacterium isolated from the Okinawa Trough.</title>
        <authorList>
            <person name="Li J."/>
        </authorList>
    </citation>
    <scope>NUCLEOTIDE SEQUENCE [LARGE SCALE GENOMIC DNA]</scope>
</reference>
<comment type="caution">
    <text evidence="2">The sequence shown here is derived from an EMBL/GenBank/DDBJ whole genome shotgun (WGS) entry which is preliminary data.</text>
</comment>
<evidence type="ECO:0000313" key="2">
    <source>
        <dbReference type="EMBL" id="KAK7888851.1"/>
    </source>
</evidence>
<feature type="region of interest" description="Disordered" evidence="1">
    <location>
        <begin position="1"/>
        <end position="31"/>
    </location>
</feature>
<dbReference type="Proteomes" id="UP001460270">
    <property type="component" value="Unassembled WGS sequence"/>
</dbReference>
<organism evidence="2 3">
    <name type="scientific">Mugilogobius chulae</name>
    <name type="common">yellowstripe goby</name>
    <dbReference type="NCBI Taxonomy" id="88201"/>
    <lineage>
        <taxon>Eukaryota</taxon>
        <taxon>Metazoa</taxon>
        <taxon>Chordata</taxon>
        <taxon>Craniata</taxon>
        <taxon>Vertebrata</taxon>
        <taxon>Euteleostomi</taxon>
        <taxon>Actinopterygii</taxon>
        <taxon>Neopterygii</taxon>
        <taxon>Teleostei</taxon>
        <taxon>Neoteleostei</taxon>
        <taxon>Acanthomorphata</taxon>
        <taxon>Gobiaria</taxon>
        <taxon>Gobiiformes</taxon>
        <taxon>Gobioidei</taxon>
        <taxon>Gobiidae</taxon>
        <taxon>Gobionellinae</taxon>
        <taxon>Mugilogobius</taxon>
    </lineage>
</organism>
<evidence type="ECO:0000256" key="1">
    <source>
        <dbReference type="SAM" id="MobiDB-lite"/>
    </source>
</evidence>
<accession>A0AAW0MZL3</accession>
<dbReference type="AlphaFoldDB" id="A0AAW0MZL3"/>
<proteinExistence type="predicted"/>
<dbReference type="EMBL" id="JBBPFD010000018">
    <property type="protein sequence ID" value="KAK7888851.1"/>
    <property type="molecule type" value="Genomic_DNA"/>
</dbReference>
<keyword evidence="3" id="KW-1185">Reference proteome</keyword>
<protein>
    <submittedName>
        <fullName evidence="2">Uncharacterized protein</fullName>
    </submittedName>
</protein>
<evidence type="ECO:0000313" key="3">
    <source>
        <dbReference type="Proteomes" id="UP001460270"/>
    </source>
</evidence>